<protein>
    <submittedName>
        <fullName evidence="8">FAD-dependent oxidoreductase</fullName>
    </submittedName>
</protein>
<keyword evidence="5" id="KW-1015">Disulfide bond</keyword>
<dbReference type="InterPro" id="IPR005805">
    <property type="entry name" value="Rieske_Fe-S_prot_C"/>
</dbReference>
<evidence type="ECO:0000256" key="1">
    <source>
        <dbReference type="ARBA" id="ARBA00022714"/>
    </source>
</evidence>
<name>A0ABT8TVR4_9ACTN</name>
<dbReference type="SUPFAM" id="SSF51905">
    <property type="entry name" value="FAD/NAD(P)-binding domain"/>
    <property type="match status" value="1"/>
</dbReference>
<dbReference type="PRINTS" id="PR00162">
    <property type="entry name" value="RIESKE"/>
</dbReference>
<keyword evidence="1" id="KW-0001">2Fe-2S</keyword>
<feature type="domain" description="Rieske" evidence="7">
    <location>
        <begin position="435"/>
        <end position="484"/>
    </location>
</feature>
<dbReference type="Proteomes" id="UP001168363">
    <property type="component" value="Unassembled WGS sequence"/>
</dbReference>
<dbReference type="RefSeq" id="WP_302709584.1">
    <property type="nucleotide sequence ID" value="NZ_JAULSC010000020.1"/>
</dbReference>
<keyword evidence="4" id="KW-0411">Iron-sulfur</keyword>
<feature type="region of interest" description="Disordered" evidence="6">
    <location>
        <begin position="1"/>
        <end position="28"/>
    </location>
</feature>
<evidence type="ECO:0000313" key="9">
    <source>
        <dbReference type="Proteomes" id="UP001168363"/>
    </source>
</evidence>
<dbReference type="PROSITE" id="PS51296">
    <property type="entry name" value="RIESKE"/>
    <property type="match status" value="1"/>
</dbReference>
<dbReference type="SUPFAM" id="SSF50022">
    <property type="entry name" value="ISP domain"/>
    <property type="match status" value="1"/>
</dbReference>
<organism evidence="8 9">
    <name type="scientific">Nocardioides cremeus</name>
    <dbReference type="NCBI Taxonomy" id="3058044"/>
    <lineage>
        <taxon>Bacteria</taxon>
        <taxon>Bacillati</taxon>
        <taxon>Actinomycetota</taxon>
        <taxon>Actinomycetes</taxon>
        <taxon>Propionibacteriales</taxon>
        <taxon>Nocardioidaceae</taxon>
        <taxon>Nocardioides</taxon>
    </lineage>
</organism>
<dbReference type="Gene3D" id="3.30.9.10">
    <property type="entry name" value="D-Amino Acid Oxidase, subunit A, domain 2"/>
    <property type="match status" value="1"/>
</dbReference>
<keyword evidence="9" id="KW-1185">Reference proteome</keyword>
<evidence type="ECO:0000259" key="7">
    <source>
        <dbReference type="PROSITE" id="PS51296"/>
    </source>
</evidence>
<proteinExistence type="predicted"/>
<evidence type="ECO:0000256" key="3">
    <source>
        <dbReference type="ARBA" id="ARBA00023004"/>
    </source>
</evidence>
<feature type="compositionally biased region" description="Pro residues" evidence="6">
    <location>
        <begin position="15"/>
        <end position="24"/>
    </location>
</feature>
<evidence type="ECO:0000256" key="4">
    <source>
        <dbReference type="ARBA" id="ARBA00023014"/>
    </source>
</evidence>
<dbReference type="InterPro" id="IPR036922">
    <property type="entry name" value="Rieske_2Fe-2S_sf"/>
</dbReference>
<evidence type="ECO:0000256" key="6">
    <source>
        <dbReference type="SAM" id="MobiDB-lite"/>
    </source>
</evidence>
<gene>
    <name evidence="8" type="ORF">QWJ41_16910</name>
</gene>
<keyword evidence="2" id="KW-0479">Metal-binding</keyword>
<dbReference type="InterPro" id="IPR036188">
    <property type="entry name" value="FAD/NAD-bd_sf"/>
</dbReference>
<sequence length="495" mass="52087">MSAESVWWQHRGRPPAQPVDPGQPGPDETFDTVVVGAGVTGLTTALALVRAGRSVLVVEARHPGAVTTGRTTGKVSALQGTTLSSLTSKHGSGGRRRLEAYVESSVAARDWVAGFCEEHGVPVQRRDAVTYAAAPDEVPTVRDEHEAAASLGLDVRWRGTPDLPVPAHAATVLPDQLQIDPVALVLALLDQVRAGGGRLLTGRRVQRLRQRGDVVHVLGEDGLGVRGRHVVLATGTPVVDRRLHFARLTPERSYLVAYRHPSPPEVMALSAGSPGRSWRGGEVDGSGLLLVGGEGHETGRGPTESSRVDRLRSWTAEHFPDAVELAAWSAQDYVSLDGLPLVGGLGSPTSRVSVATGYRKWGLTSGVAAGLALAGEQTGAPVPWADDLYTRAPRLRDLPAFLGVQAGVAAGEVGSLARGVRRPPSKAATEAGGCAALPVCTHFGGTLRWNDHEQTYDCPLHGSRFSADGEVLEGPATRSLARLPRRGGRHAGETS</sequence>
<accession>A0ABT8TVR4</accession>
<dbReference type="PANTHER" id="PTHR13847:SF274">
    <property type="entry name" value="RIESKE 2FE-2S IRON-SULFUR PROTEIN YHFW-RELATED"/>
    <property type="match status" value="1"/>
</dbReference>
<reference evidence="8" key="1">
    <citation type="submission" date="2023-06" db="EMBL/GenBank/DDBJ databases">
        <title>Genome sequence of Nocardioides sp. SOB44.</title>
        <authorList>
            <person name="Zhang G."/>
        </authorList>
    </citation>
    <scope>NUCLEOTIDE SEQUENCE</scope>
    <source>
        <strain evidence="8">SOB44</strain>
    </source>
</reference>
<evidence type="ECO:0000256" key="5">
    <source>
        <dbReference type="ARBA" id="ARBA00023157"/>
    </source>
</evidence>
<dbReference type="InterPro" id="IPR017941">
    <property type="entry name" value="Rieske_2Fe-2S"/>
</dbReference>
<evidence type="ECO:0000256" key="2">
    <source>
        <dbReference type="ARBA" id="ARBA00022723"/>
    </source>
</evidence>
<dbReference type="Gene3D" id="3.50.50.60">
    <property type="entry name" value="FAD/NAD(P)-binding domain"/>
    <property type="match status" value="1"/>
</dbReference>
<comment type="caution">
    <text evidence="8">The sequence shown here is derived from an EMBL/GenBank/DDBJ whole genome shotgun (WGS) entry which is preliminary data.</text>
</comment>
<dbReference type="EMBL" id="JAULSC010000020">
    <property type="protein sequence ID" value="MDO3397409.1"/>
    <property type="molecule type" value="Genomic_DNA"/>
</dbReference>
<dbReference type="Gene3D" id="2.102.10.10">
    <property type="entry name" value="Rieske [2Fe-2S] iron-sulphur domain"/>
    <property type="match status" value="1"/>
</dbReference>
<dbReference type="Pfam" id="PF00355">
    <property type="entry name" value="Rieske"/>
    <property type="match status" value="1"/>
</dbReference>
<keyword evidence="3" id="KW-0408">Iron</keyword>
<evidence type="ECO:0000313" key="8">
    <source>
        <dbReference type="EMBL" id="MDO3397409.1"/>
    </source>
</evidence>
<dbReference type="Pfam" id="PF01266">
    <property type="entry name" value="DAO"/>
    <property type="match status" value="1"/>
</dbReference>
<dbReference type="InterPro" id="IPR006076">
    <property type="entry name" value="FAD-dep_OxRdtase"/>
</dbReference>
<dbReference type="PANTHER" id="PTHR13847">
    <property type="entry name" value="SARCOSINE DEHYDROGENASE-RELATED"/>
    <property type="match status" value="1"/>
</dbReference>